<evidence type="ECO:0000256" key="2">
    <source>
        <dbReference type="SAM" id="SignalP"/>
    </source>
</evidence>
<name>A0A7C8I8S7_9PLEO</name>
<evidence type="ECO:0000313" key="4">
    <source>
        <dbReference type="Proteomes" id="UP000481861"/>
    </source>
</evidence>
<sequence length="320" mass="33879">MRYSVPKALTLGLLSTWLLCSNGNPVVLGNATTLSISSDSHLTRRAGGSVPKPPHSPGGSGPGVPPSPDGPDGTPGGGAGDPNEETPGFDTNEEAPGSGFDTCEKKRGWSTLCCTGCGDDDPPAGAPGGTTPGGEAPANNNPVGGLYPASARNNQNQPATLMRKHKSLEIYSRRMDFKTVSQEMGLPSDKRITNIHDILQPNDVDPVRQALAGTVNEGYFWAASSKAYAQACRGKIYVAIPEGQPINGPRSNNDGSFWWSFEAPALTRNPDVTEVILRSVDLDQFAVAPDKVIWRQGDEPLGFPGDEFKKEVKPTEPWDG</sequence>
<proteinExistence type="predicted"/>
<keyword evidence="4" id="KW-1185">Reference proteome</keyword>
<protein>
    <submittedName>
        <fullName evidence="3">Uncharacterized protein</fullName>
    </submittedName>
</protein>
<accession>A0A7C8I8S7</accession>
<evidence type="ECO:0000313" key="3">
    <source>
        <dbReference type="EMBL" id="KAF2867227.1"/>
    </source>
</evidence>
<reference evidence="3 4" key="1">
    <citation type="submission" date="2020-01" db="EMBL/GenBank/DDBJ databases">
        <authorList>
            <consortium name="DOE Joint Genome Institute"/>
            <person name="Haridas S."/>
            <person name="Albert R."/>
            <person name="Binder M."/>
            <person name="Bloem J."/>
            <person name="Labutti K."/>
            <person name="Salamov A."/>
            <person name="Andreopoulos B."/>
            <person name="Baker S.E."/>
            <person name="Barry K."/>
            <person name="Bills G."/>
            <person name="Bluhm B.H."/>
            <person name="Cannon C."/>
            <person name="Castanera R."/>
            <person name="Culley D.E."/>
            <person name="Daum C."/>
            <person name="Ezra D."/>
            <person name="Gonzalez J.B."/>
            <person name="Henrissat B."/>
            <person name="Kuo A."/>
            <person name="Liang C."/>
            <person name="Lipzen A."/>
            <person name="Lutzoni F."/>
            <person name="Magnuson J."/>
            <person name="Mondo S."/>
            <person name="Nolan M."/>
            <person name="Ohm R."/>
            <person name="Pangilinan J."/>
            <person name="Park H.-J.H."/>
            <person name="Ramirez L."/>
            <person name="Alfaro M."/>
            <person name="Sun H."/>
            <person name="Tritt A."/>
            <person name="Yoshinaga Y."/>
            <person name="Zwiers L.-H.L."/>
            <person name="Turgeon B.G."/>
            <person name="Goodwin S.B."/>
            <person name="Spatafora J.W."/>
            <person name="Crous P.W."/>
            <person name="Grigoriev I.V."/>
        </authorList>
    </citation>
    <scope>NUCLEOTIDE SEQUENCE [LARGE SCALE GENOMIC DNA]</scope>
    <source>
        <strain evidence="3 4">CBS 611.86</strain>
    </source>
</reference>
<dbReference type="OrthoDB" id="3694677at2759"/>
<feature type="chain" id="PRO_5028987872" evidence="2">
    <location>
        <begin position="24"/>
        <end position="320"/>
    </location>
</feature>
<gene>
    <name evidence="3" type="ORF">BDV95DRAFT_598341</name>
</gene>
<dbReference type="AlphaFoldDB" id="A0A7C8I8S7"/>
<organism evidence="3 4">
    <name type="scientific">Massariosphaeria phaeospora</name>
    <dbReference type="NCBI Taxonomy" id="100035"/>
    <lineage>
        <taxon>Eukaryota</taxon>
        <taxon>Fungi</taxon>
        <taxon>Dikarya</taxon>
        <taxon>Ascomycota</taxon>
        <taxon>Pezizomycotina</taxon>
        <taxon>Dothideomycetes</taxon>
        <taxon>Pleosporomycetidae</taxon>
        <taxon>Pleosporales</taxon>
        <taxon>Pleosporales incertae sedis</taxon>
        <taxon>Massariosphaeria</taxon>
    </lineage>
</organism>
<feature type="region of interest" description="Disordered" evidence="1">
    <location>
        <begin position="40"/>
        <end position="103"/>
    </location>
</feature>
<dbReference type="EMBL" id="JAADJZ010000024">
    <property type="protein sequence ID" value="KAF2867227.1"/>
    <property type="molecule type" value="Genomic_DNA"/>
</dbReference>
<dbReference type="Proteomes" id="UP000481861">
    <property type="component" value="Unassembled WGS sequence"/>
</dbReference>
<keyword evidence="2" id="KW-0732">Signal</keyword>
<feature type="signal peptide" evidence="2">
    <location>
        <begin position="1"/>
        <end position="23"/>
    </location>
</feature>
<comment type="caution">
    <text evidence="3">The sequence shown here is derived from an EMBL/GenBank/DDBJ whole genome shotgun (WGS) entry which is preliminary data.</text>
</comment>
<evidence type="ECO:0000256" key="1">
    <source>
        <dbReference type="SAM" id="MobiDB-lite"/>
    </source>
</evidence>